<name>A0A812TC76_9DINO</name>
<dbReference type="AlphaFoldDB" id="A0A812TC76"/>
<evidence type="ECO:0000256" key="1">
    <source>
        <dbReference type="SAM" id="MobiDB-lite"/>
    </source>
</evidence>
<accession>A0A812TC76</accession>
<feature type="region of interest" description="Disordered" evidence="1">
    <location>
        <begin position="76"/>
        <end position="112"/>
    </location>
</feature>
<dbReference type="Proteomes" id="UP000604046">
    <property type="component" value="Unassembled WGS sequence"/>
</dbReference>
<proteinExistence type="predicted"/>
<sequence>MAGLGQSFFPPMSAGGLPQNAQTPQAFSPYMQPQLMTTQRASFGAQIPQNPQQGLTSSQQELLQLRAQVAQMQMQSTMQGQVQPSTATPTPIAPVQQASSAKASTELRSDVPQMERDSLNADLSRFSLNVGALETGGVFSIQEILSFTAYASSSSRDLDAYQWAALLEGHSVPLAASMTMVLLASTSSVVQRFVRLNSTKGVQEDLKRVLPLIQAAQKDFPKVKEIAGTDAKSMRNSSISASCGTAANLLGPPWGSVLVDPCRFEVSFGWDFLKYNVSFSWDFLRYDVLLSGPSCTRDPLVLLSSPEPVSQALIFPPLNE</sequence>
<feature type="compositionally biased region" description="Polar residues" evidence="1">
    <location>
        <begin position="76"/>
        <end position="89"/>
    </location>
</feature>
<gene>
    <name evidence="2" type="ORF">SNAT2548_LOCUS29619</name>
</gene>
<feature type="region of interest" description="Disordered" evidence="1">
    <location>
        <begin position="1"/>
        <end position="25"/>
    </location>
</feature>
<comment type="caution">
    <text evidence="2">The sequence shown here is derived from an EMBL/GenBank/DDBJ whole genome shotgun (WGS) entry which is preliminary data.</text>
</comment>
<organism evidence="2 3">
    <name type="scientific">Symbiodinium natans</name>
    <dbReference type="NCBI Taxonomy" id="878477"/>
    <lineage>
        <taxon>Eukaryota</taxon>
        <taxon>Sar</taxon>
        <taxon>Alveolata</taxon>
        <taxon>Dinophyceae</taxon>
        <taxon>Suessiales</taxon>
        <taxon>Symbiodiniaceae</taxon>
        <taxon>Symbiodinium</taxon>
    </lineage>
</organism>
<dbReference type="EMBL" id="CAJNDS010002568">
    <property type="protein sequence ID" value="CAE7528906.1"/>
    <property type="molecule type" value="Genomic_DNA"/>
</dbReference>
<protein>
    <submittedName>
        <fullName evidence="2">Uncharacterized protein</fullName>
    </submittedName>
</protein>
<reference evidence="2" key="1">
    <citation type="submission" date="2021-02" db="EMBL/GenBank/DDBJ databases">
        <authorList>
            <person name="Dougan E. K."/>
            <person name="Rhodes N."/>
            <person name="Thang M."/>
            <person name="Chan C."/>
        </authorList>
    </citation>
    <scope>NUCLEOTIDE SEQUENCE</scope>
</reference>
<keyword evidence="3" id="KW-1185">Reference proteome</keyword>
<evidence type="ECO:0000313" key="2">
    <source>
        <dbReference type="EMBL" id="CAE7528906.1"/>
    </source>
</evidence>
<evidence type="ECO:0000313" key="3">
    <source>
        <dbReference type="Proteomes" id="UP000604046"/>
    </source>
</evidence>